<evidence type="ECO:0008006" key="2">
    <source>
        <dbReference type="Google" id="ProtNLM"/>
    </source>
</evidence>
<sequence>MNNYIVYKGTGGLVHLLGGLVFSINYCIKHNNILIIDVISHTCFKHYLSDFFIIKNTNSLIYSEDYSLVEPNIYFAKKYSINDIKNCPNVEIVKGKLTGDYHFYKYRIRYSLHATAYRQRITIYAGPGINDHLSIIKYIKVKDEILNKIKEFSEINNYIGVHFRNTDIGSNFNDFINNIKKYNYNNIYLATDDSTAYDKFKLALPNHTIYQYTKPIAAKGEPIHYAENDKYKLILNILIDIYFLYKADEFINTKQSTVSKLILTMRKEKKSIFDE</sequence>
<evidence type="ECO:0000313" key="1">
    <source>
        <dbReference type="EMBL" id="QHT84638.1"/>
    </source>
</evidence>
<dbReference type="Gene3D" id="3.40.50.11350">
    <property type="match status" value="1"/>
</dbReference>
<dbReference type="EMBL" id="MN740021">
    <property type="protein sequence ID" value="QHT84638.1"/>
    <property type="molecule type" value="Genomic_DNA"/>
</dbReference>
<name>A0A6C0HV71_9ZZZZ</name>
<proteinExistence type="predicted"/>
<protein>
    <recommendedName>
        <fullName evidence="2">GDP-fucose protein O-fucosyltransferase</fullName>
    </recommendedName>
</protein>
<reference evidence="1" key="1">
    <citation type="journal article" date="2020" name="Nature">
        <title>Giant virus diversity and host interactions through global metagenomics.</title>
        <authorList>
            <person name="Schulz F."/>
            <person name="Roux S."/>
            <person name="Paez-Espino D."/>
            <person name="Jungbluth S."/>
            <person name="Walsh D.A."/>
            <person name="Denef V.J."/>
            <person name="McMahon K.D."/>
            <person name="Konstantinidis K.T."/>
            <person name="Eloe-Fadrosh E.A."/>
            <person name="Kyrpides N.C."/>
            <person name="Woyke T."/>
        </authorList>
    </citation>
    <scope>NUCLEOTIDE SEQUENCE</scope>
    <source>
        <strain evidence="1">GVMAG-M-3300023184-177</strain>
    </source>
</reference>
<accession>A0A6C0HV71</accession>
<organism evidence="1">
    <name type="scientific">viral metagenome</name>
    <dbReference type="NCBI Taxonomy" id="1070528"/>
    <lineage>
        <taxon>unclassified sequences</taxon>
        <taxon>metagenomes</taxon>
        <taxon>organismal metagenomes</taxon>
    </lineage>
</organism>
<dbReference type="AlphaFoldDB" id="A0A6C0HV71"/>